<dbReference type="Proteomes" id="UP000325395">
    <property type="component" value="Unassembled WGS sequence"/>
</dbReference>
<evidence type="ECO:0000313" key="1">
    <source>
        <dbReference type="EMBL" id="KAE8420712.1"/>
    </source>
</evidence>
<organism evidence="1 2">
    <name type="scientific">Aspergillus pseudocaelatus</name>
    <dbReference type="NCBI Taxonomy" id="1825620"/>
    <lineage>
        <taxon>Eukaryota</taxon>
        <taxon>Fungi</taxon>
        <taxon>Dikarya</taxon>
        <taxon>Ascomycota</taxon>
        <taxon>Pezizomycotina</taxon>
        <taxon>Eurotiomycetes</taxon>
        <taxon>Eurotiomycetidae</taxon>
        <taxon>Eurotiales</taxon>
        <taxon>Aspergillaceae</taxon>
        <taxon>Aspergillus</taxon>
        <taxon>Aspergillus subgen. Circumdati</taxon>
    </lineage>
</organism>
<dbReference type="EMBL" id="ML735706">
    <property type="protein sequence ID" value="KAE8420712.1"/>
    <property type="molecule type" value="Genomic_DNA"/>
</dbReference>
<evidence type="ECO:0008006" key="3">
    <source>
        <dbReference type="Google" id="ProtNLM"/>
    </source>
</evidence>
<protein>
    <recommendedName>
        <fullName evidence="3">Secreted protein</fullName>
    </recommendedName>
</protein>
<accession>A0ABQ6WUD1</accession>
<name>A0ABQ6WUD1_9EURO</name>
<evidence type="ECO:0000313" key="2">
    <source>
        <dbReference type="Proteomes" id="UP000325395"/>
    </source>
</evidence>
<gene>
    <name evidence="1" type="ORF">BDV36DRAFT_248988</name>
</gene>
<proteinExistence type="predicted"/>
<keyword evidence="2" id="KW-1185">Reference proteome</keyword>
<reference evidence="1 2" key="1">
    <citation type="submission" date="2019-04" db="EMBL/GenBank/DDBJ databases">
        <authorList>
            <consortium name="DOE Joint Genome Institute"/>
            <person name="Mondo S."/>
            <person name="Kjaerbolling I."/>
            <person name="Vesth T."/>
            <person name="Frisvad J.C."/>
            <person name="Nybo J.L."/>
            <person name="Theobald S."/>
            <person name="Kildgaard S."/>
            <person name="Isbrandt T."/>
            <person name="Kuo A."/>
            <person name="Sato A."/>
            <person name="Lyhne E.K."/>
            <person name="Kogle M.E."/>
            <person name="Wiebenga A."/>
            <person name="Kun R.S."/>
            <person name="Lubbers R.J."/>
            <person name="Makela M.R."/>
            <person name="Barry K."/>
            <person name="Chovatia M."/>
            <person name="Clum A."/>
            <person name="Daum C."/>
            <person name="Haridas S."/>
            <person name="He G."/>
            <person name="LaButti K."/>
            <person name="Lipzen A."/>
            <person name="Riley R."/>
            <person name="Salamov A."/>
            <person name="Simmons B.A."/>
            <person name="Magnuson J.K."/>
            <person name="Henrissat B."/>
            <person name="Mortensen U.H."/>
            <person name="Larsen T.O."/>
            <person name="Devries R.P."/>
            <person name="Grigoriev I.V."/>
            <person name="Machida M."/>
            <person name="Baker S.E."/>
            <person name="Andersen M.R."/>
            <person name="Cantor M.N."/>
            <person name="Hua S.X."/>
        </authorList>
    </citation>
    <scope>NUCLEOTIDE SEQUENCE [LARGE SCALE GENOMIC DNA]</scope>
    <source>
        <strain evidence="1 2">CBS 117616</strain>
    </source>
</reference>
<sequence>MRSSVVHAMSSMALALWCGTLSGPRGWVFGAWDAVRTACAFLFSVRDPIFLFSLFCPAKVRSRELMIC</sequence>